<keyword evidence="2" id="KW-1185">Reference proteome</keyword>
<protein>
    <submittedName>
        <fullName evidence="1">Uncharacterized protein</fullName>
    </submittedName>
</protein>
<dbReference type="EMBL" id="CM004387">
    <property type="protein sequence ID" value="KAG8663012.1"/>
    <property type="molecule type" value="Genomic_DNA"/>
</dbReference>
<proteinExistence type="predicted"/>
<name>A0ACB7IDN5_MANES</name>
<accession>A0ACB7IDN5</accession>
<evidence type="ECO:0000313" key="2">
    <source>
        <dbReference type="Proteomes" id="UP000091857"/>
    </source>
</evidence>
<dbReference type="Proteomes" id="UP000091857">
    <property type="component" value="Chromosome 1"/>
</dbReference>
<organism evidence="1 2">
    <name type="scientific">Manihot esculenta</name>
    <name type="common">Cassava</name>
    <name type="synonym">Jatropha manihot</name>
    <dbReference type="NCBI Taxonomy" id="3983"/>
    <lineage>
        <taxon>Eukaryota</taxon>
        <taxon>Viridiplantae</taxon>
        <taxon>Streptophyta</taxon>
        <taxon>Embryophyta</taxon>
        <taxon>Tracheophyta</taxon>
        <taxon>Spermatophyta</taxon>
        <taxon>Magnoliopsida</taxon>
        <taxon>eudicotyledons</taxon>
        <taxon>Gunneridae</taxon>
        <taxon>Pentapetalae</taxon>
        <taxon>rosids</taxon>
        <taxon>fabids</taxon>
        <taxon>Malpighiales</taxon>
        <taxon>Euphorbiaceae</taxon>
        <taxon>Crotonoideae</taxon>
        <taxon>Manihoteae</taxon>
        <taxon>Manihot</taxon>
    </lineage>
</organism>
<sequence length="468" mass="52484">MEARHASLGRRTLEEIRQKRAAERLNKTSAGPCLTKAPIPNDNIGIKVSESTNRLSETDVSGLVSQLKVLQKKNADLEESNKILSLKIHTKDIENESLQNRFNYLFFFFFFGCDLQEQNTLPSLTKALKDVGLEKDAAVVAREDLSTKLRTLKKRLKETEEEQYRAEEDAANLRVELNSIQQQAMNSNIFGGLTSVGISADQVQSLEKELASLKSTLQQESLLRQQEQQRLAKEQDRVSTLASEKQELEVKLAAISRRAPVSVSGLCNAEASEVARKAFSMEEKEKLQKQLHDMAIAVERLESSRQKLLMEIDSQSNEIEKLFEENSNLSSSYQEATSIAKQWENQLKDCLKQNEELHGVLVTMRMEQANMISSGGRENLGSSTERYSNGINEIDSRMHTTEIISLKSGLAKEQSRSEALSSEVLQLSAKLQEAIQAYNGLASLYKPVLRNVESSLIKMKQDGSVTVL</sequence>
<evidence type="ECO:0000313" key="1">
    <source>
        <dbReference type="EMBL" id="KAG8663012.1"/>
    </source>
</evidence>
<comment type="caution">
    <text evidence="1">The sequence shown here is derived from an EMBL/GenBank/DDBJ whole genome shotgun (WGS) entry which is preliminary data.</text>
</comment>
<gene>
    <name evidence="1" type="ORF">MANES_01G168300v8</name>
</gene>
<reference evidence="2" key="1">
    <citation type="journal article" date="2016" name="Nat. Biotechnol.">
        <title>Sequencing wild and cultivated cassava and related species reveals extensive interspecific hybridization and genetic diversity.</title>
        <authorList>
            <person name="Bredeson J.V."/>
            <person name="Lyons J.B."/>
            <person name="Prochnik S.E."/>
            <person name="Wu G.A."/>
            <person name="Ha C.M."/>
            <person name="Edsinger-Gonzales E."/>
            <person name="Grimwood J."/>
            <person name="Schmutz J."/>
            <person name="Rabbi I.Y."/>
            <person name="Egesi C."/>
            <person name="Nauluvula P."/>
            <person name="Lebot V."/>
            <person name="Ndunguru J."/>
            <person name="Mkamilo G."/>
            <person name="Bart R.S."/>
            <person name="Setter T.L."/>
            <person name="Gleadow R.M."/>
            <person name="Kulakow P."/>
            <person name="Ferguson M.E."/>
            <person name="Rounsley S."/>
            <person name="Rokhsar D.S."/>
        </authorList>
    </citation>
    <scope>NUCLEOTIDE SEQUENCE [LARGE SCALE GENOMIC DNA]</scope>
    <source>
        <strain evidence="2">cv. AM560-2</strain>
    </source>
</reference>